<feature type="transmembrane region" description="Helical" evidence="9">
    <location>
        <begin position="5"/>
        <end position="22"/>
    </location>
</feature>
<feature type="domain" description="Peptidase M48" evidence="10">
    <location>
        <begin position="206"/>
        <end position="413"/>
    </location>
</feature>
<dbReference type="InterPro" id="IPR001915">
    <property type="entry name" value="Peptidase_M48"/>
</dbReference>
<feature type="binding site" evidence="7">
    <location>
        <position position="356"/>
    </location>
    <ligand>
        <name>Zn(2+)</name>
        <dbReference type="ChEBI" id="CHEBI:29105"/>
        <note>catalytic</note>
    </ligand>
</feature>
<keyword evidence="9" id="KW-0472">Membrane</keyword>
<keyword evidence="4 7" id="KW-0862">Zinc</keyword>
<dbReference type="Pfam" id="PF01435">
    <property type="entry name" value="Peptidase_M48"/>
    <property type="match status" value="1"/>
</dbReference>
<evidence type="ECO:0000256" key="9">
    <source>
        <dbReference type="SAM" id="Phobius"/>
    </source>
</evidence>
<dbReference type="Gene3D" id="3.30.2010.10">
    <property type="entry name" value="Metalloproteases ('zincins'), catalytic domain"/>
    <property type="match status" value="1"/>
</dbReference>
<feature type="active site" evidence="6">
    <location>
        <position position="277"/>
    </location>
</feature>
<keyword evidence="3 8" id="KW-0378">Hydrolase</keyword>
<evidence type="ECO:0000256" key="2">
    <source>
        <dbReference type="ARBA" id="ARBA00022723"/>
    </source>
</evidence>
<dbReference type="GO" id="GO:0071586">
    <property type="term" value="P:CAAX-box protein processing"/>
    <property type="evidence" value="ECO:0007669"/>
    <property type="project" value="InterPro"/>
</dbReference>
<dbReference type="GO" id="GO:0046872">
    <property type="term" value="F:metal ion binding"/>
    <property type="evidence" value="ECO:0007669"/>
    <property type="project" value="UniProtKB-KW"/>
</dbReference>
<dbReference type="AlphaFoldDB" id="A0A0V8JAD0"/>
<sequence>MKKALLFATGFILYGVLMWYYLLHGAHTELPIQYRGSAADPTMFMNGRQLKLSYDFSRLKDWIYFVSVPLEWLIYLLVLGFGLSKKMRSAVKGITRFSLVHTGLYVLLLSFVSWLLTFPLRYYSYTVSRDYHISVQLFKGWMKDSLIDFWVGWLFTFLTVVVIYFFIRKSKKKWWLYAWLISIPFTIFMYFIQPVVIDPLYNKFYPLKDQALKEKILTLADRAEIPASNVYEVNMSEKTNSLNAYVNGIGSNLRIVLWDTTLDRLNDKQVLFVMAHEMGHYVMNHLYQNLIGAIILTLFGLFLGSKVYTWALAKWGKRWGIKGPGDIAGLPVLLLIFSLLSFLAGPVENAVSRKAEKDADRYAIEMTKDPEAAVGAFQKLTISGLSEVNPPKLVKFFLYGHPTMLERITFLDSYKDKYQPKELQNAKQQKQQ</sequence>
<evidence type="ECO:0000256" key="3">
    <source>
        <dbReference type="ARBA" id="ARBA00022801"/>
    </source>
</evidence>
<evidence type="ECO:0000259" key="10">
    <source>
        <dbReference type="Pfam" id="PF01435"/>
    </source>
</evidence>
<dbReference type="Proteomes" id="UP000054099">
    <property type="component" value="Unassembled WGS sequence"/>
</dbReference>
<keyword evidence="9" id="KW-1133">Transmembrane helix</keyword>
<proteinExistence type="inferred from homology"/>
<gene>
    <name evidence="12" type="ORF">AS030_00860</name>
</gene>
<evidence type="ECO:0000256" key="1">
    <source>
        <dbReference type="ARBA" id="ARBA00022670"/>
    </source>
</evidence>
<accession>A0A0V8JAD0</accession>
<keyword evidence="1 8" id="KW-0645">Protease</keyword>
<evidence type="ECO:0000256" key="7">
    <source>
        <dbReference type="PIRSR" id="PIRSR627057-2"/>
    </source>
</evidence>
<keyword evidence="2 7" id="KW-0479">Metal-binding</keyword>
<dbReference type="GO" id="GO:0004222">
    <property type="term" value="F:metalloendopeptidase activity"/>
    <property type="evidence" value="ECO:0007669"/>
    <property type="project" value="InterPro"/>
</dbReference>
<keyword evidence="9" id="KW-0812">Transmembrane</keyword>
<evidence type="ECO:0000256" key="6">
    <source>
        <dbReference type="PIRSR" id="PIRSR627057-1"/>
    </source>
</evidence>
<dbReference type="Pfam" id="PF16491">
    <property type="entry name" value="Peptidase_M48_N"/>
    <property type="match status" value="1"/>
</dbReference>
<dbReference type="InterPro" id="IPR027057">
    <property type="entry name" value="CAXX_Prtase_1"/>
</dbReference>
<keyword evidence="5 8" id="KW-0482">Metalloprotease</keyword>
<dbReference type="RefSeq" id="WP_061967348.1">
    <property type="nucleotide sequence ID" value="NZ_FMAV01000001.1"/>
</dbReference>
<feature type="active site" description="Proton donor" evidence="6">
    <location>
        <position position="360"/>
    </location>
</feature>
<comment type="caution">
    <text evidence="12">The sequence shown here is derived from an EMBL/GenBank/DDBJ whole genome shotgun (WGS) entry which is preliminary data.</text>
</comment>
<evidence type="ECO:0000256" key="4">
    <source>
        <dbReference type="ARBA" id="ARBA00022833"/>
    </source>
</evidence>
<evidence type="ECO:0000256" key="5">
    <source>
        <dbReference type="ARBA" id="ARBA00023049"/>
    </source>
</evidence>
<feature type="transmembrane region" description="Helical" evidence="9">
    <location>
        <begin position="145"/>
        <end position="167"/>
    </location>
</feature>
<feature type="transmembrane region" description="Helical" evidence="9">
    <location>
        <begin position="325"/>
        <end position="344"/>
    </location>
</feature>
<evidence type="ECO:0000256" key="8">
    <source>
        <dbReference type="RuleBase" id="RU003983"/>
    </source>
</evidence>
<dbReference type="FunFam" id="3.30.2010.10:FF:000010">
    <property type="entry name" value="M48 family peptidase"/>
    <property type="match status" value="1"/>
</dbReference>
<protein>
    <submittedName>
        <fullName evidence="12">Peptidase M48</fullName>
    </submittedName>
</protein>
<comment type="similarity">
    <text evidence="8">Belongs to the peptidase M48 family.</text>
</comment>
<organism evidence="12 13">
    <name type="scientific">Fictibacillus enclensis</name>
    <dbReference type="NCBI Taxonomy" id="1017270"/>
    <lineage>
        <taxon>Bacteria</taxon>
        <taxon>Bacillati</taxon>
        <taxon>Bacillota</taxon>
        <taxon>Bacilli</taxon>
        <taxon>Bacillales</taxon>
        <taxon>Fictibacillaceae</taxon>
        <taxon>Fictibacillus</taxon>
    </lineage>
</organism>
<feature type="transmembrane region" description="Helical" evidence="9">
    <location>
        <begin position="62"/>
        <end position="83"/>
    </location>
</feature>
<evidence type="ECO:0000313" key="12">
    <source>
        <dbReference type="EMBL" id="KSU84151.1"/>
    </source>
</evidence>
<evidence type="ECO:0000313" key="13">
    <source>
        <dbReference type="Proteomes" id="UP000054099"/>
    </source>
</evidence>
<feature type="binding site" evidence="7">
    <location>
        <position position="280"/>
    </location>
    <ligand>
        <name>Zn(2+)</name>
        <dbReference type="ChEBI" id="CHEBI:29105"/>
        <note>catalytic</note>
    </ligand>
</feature>
<keyword evidence="13" id="KW-1185">Reference proteome</keyword>
<feature type="domain" description="CAAX prenyl protease 1 N-terminal" evidence="11">
    <location>
        <begin position="50"/>
        <end position="203"/>
    </location>
</feature>
<feature type="transmembrane region" description="Helical" evidence="9">
    <location>
        <begin position="104"/>
        <end position="125"/>
    </location>
</feature>
<feature type="transmembrane region" description="Helical" evidence="9">
    <location>
        <begin position="174"/>
        <end position="192"/>
    </location>
</feature>
<comment type="cofactor">
    <cofactor evidence="7 8">
        <name>Zn(2+)</name>
        <dbReference type="ChEBI" id="CHEBI:29105"/>
    </cofactor>
    <text evidence="7 8">Binds 1 zinc ion per subunit.</text>
</comment>
<dbReference type="PANTHER" id="PTHR10120">
    <property type="entry name" value="CAAX PRENYL PROTEASE 1"/>
    <property type="match status" value="1"/>
</dbReference>
<name>A0A0V8JAD0_9BACL</name>
<dbReference type="InterPro" id="IPR032456">
    <property type="entry name" value="Peptidase_M48_N"/>
</dbReference>
<dbReference type="CDD" id="cd07343">
    <property type="entry name" value="M48A_Zmpste24p_like"/>
    <property type="match status" value="1"/>
</dbReference>
<feature type="transmembrane region" description="Helical" evidence="9">
    <location>
        <begin position="290"/>
        <end position="313"/>
    </location>
</feature>
<evidence type="ECO:0000259" key="11">
    <source>
        <dbReference type="Pfam" id="PF16491"/>
    </source>
</evidence>
<reference evidence="12 13" key="1">
    <citation type="journal article" date="2014" name="Antonie Van Leeuwenhoek">
        <title>Fictibacillus enclensis sp. nov., isolated from marine sediment.</title>
        <authorList>
            <person name="Dastager S.G."/>
            <person name="Mawlankar R."/>
            <person name="Srinivasan K."/>
            <person name="Tang S.K."/>
            <person name="Lee J.C."/>
            <person name="Ramana V.V."/>
            <person name="Shouche Y.S."/>
        </authorList>
    </citation>
    <scope>NUCLEOTIDE SEQUENCE [LARGE SCALE GENOMIC DNA]</scope>
    <source>
        <strain evidence="12 13">NIO-1003</strain>
    </source>
</reference>
<dbReference type="EMBL" id="LNQN01000001">
    <property type="protein sequence ID" value="KSU84151.1"/>
    <property type="molecule type" value="Genomic_DNA"/>
</dbReference>
<feature type="binding site" evidence="7">
    <location>
        <position position="276"/>
    </location>
    <ligand>
        <name>Zn(2+)</name>
        <dbReference type="ChEBI" id="CHEBI:29105"/>
        <note>catalytic</note>
    </ligand>
</feature>